<feature type="domain" description="UspA" evidence="2">
    <location>
        <begin position="6"/>
        <end position="147"/>
    </location>
</feature>
<gene>
    <name evidence="3" type="ORF">ACFQPE_09645</name>
</gene>
<comment type="similarity">
    <text evidence="1">Belongs to the universal stress protein A family.</text>
</comment>
<protein>
    <submittedName>
        <fullName evidence="3">Universal stress protein</fullName>
    </submittedName>
</protein>
<name>A0ABD6A924_9EURY</name>
<accession>A0ABD6A924</accession>
<dbReference type="GeneID" id="79316289"/>
<dbReference type="InterPro" id="IPR006016">
    <property type="entry name" value="UspA"/>
</dbReference>
<evidence type="ECO:0000313" key="3">
    <source>
        <dbReference type="EMBL" id="MFC7317056.1"/>
    </source>
</evidence>
<dbReference type="PANTHER" id="PTHR46268">
    <property type="entry name" value="STRESS RESPONSE PROTEIN NHAX"/>
    <property type="match status" value="1"/>
</dbReference>
<reference evidence="3 4" key="1">
    <citation type="journal article" date="2019" name="Int. J. Syst. Evol. Microbiol.">
        <title>The Global Catalogue of Microorganisms (GCM) 10K type strain sequencing project: providing services to taxonomists for standard genome sequencing and annotation.</title>
        <authorList>
            <consortium name="The Broad Institute Genomics Platform"/>
            <consortium name="The Broad Institute Genome Sequencing Center for Infectious Disease"/>
            <person name="Wu L."/>
            <person name="Ma J."/>
        </authorList>
    </citation>
    <scope>NUCLEOTIDE SEQUENCE [LARGE SCALE GENOMIC DNA]</scope>
    <source>
        <strain evidence="3 4">PSR21</strain>
    </source>
</reference>
<dbReference type="InterPro" id="IPR006015">
    <property type="entry name" value="Universal_stress_UspA"/>
</dbReference>
<dbReference type="Proteomes" id="UP001596547">
    <property type="component" value="Unassembled WGS sequence"/>
</dbReference>
<evidence type="ECO:0000259" key="2">
    <source>
        <dbReference type="Pfam" id="PF00582"/>
    </source>
</evidence>
<keyword evidence="4" id="KW-1185">Reference proteome</keyword>
<dbReference type="PRINTS" id="PR01438">
    <property type="entry name" value="UNVRSLSTRESS"/>
</dbReference>
<comment type="caution">
    <text evidence="3">The sequence shown here is derived from an EMBL/GenBank/DDBJ whole genome shotgun (WGS) entry which is preliminary data.</text>
</comment>
<dbReference type="Gene3D" id="3.40.50.620">
    <property type="entry name" value="HUPs"/>
    <property type="match status" value="1"/>
</dbReference>
<dbReference type="SUPFAM" id="SSF52402">
    <property type="entry name" value="Adenine nucleotide alpha hydrolases-like"/>
    <property type="match status" value="1"/>
</dbReference>
<dbReference type="Pfam" id="PF00582">
    <property type="entry name" value="Usp"/>
    <property type="match status" value="1"/>
</dbReference>
<dbReference type="CDD" id="cd00293">
    <property type="entry name" value="USP-like"/>
    <property type="match status" value="1"/>
</dbReference>
<evidence type="ECO:0000256" key="1">
    <source>
        <dbReference type="ARBA" id="ARBA00008791"/>
    </source>
</evidence>
<dbReference type="EMBL" id="JBHTBF010000002">
    <property type="protein sequence ID" value="MFC7317056.1"/>
    <property type="molecule type" value="Genomic_DNA"/>
</dbReference>
<evidence type="ECO:0000313" key="4">
    <source>
        <dbReference type="Proteomes" id="UP001596547"/>
    </source>
</evidence>
<proteinExistence type="inferred from homology"/>
<dbReference type="InterPro" id="IPR014729">
    <property type="entry name" value="Rossmann-like_a/b/a_fold"/>
</dbReference>
<dbReference type="PANTHER" id="PTHR46268:SF6">
    <property type="entry name" value="UNIVERSAL STRESS PROTEIN UP12"/>
    <property type="match status" value="1"/>
</dbReference>
<dbReference type="AlphaFoldDB" id="A0ABD6A924"/>
<dbReference type="RefSeq" id="WP_276303686.1">
    <property type="nucleotide sequence ID" value="NZ_CP119992.1"/>
</dbReference>
<organism evidence="3 4">
    <name type="scientific">Halomarina halobia</name>
    <dbReference type="NCBI Taxonomy" id="3033386"/>
    <lineage>
        <taxon>Archaea</taxon>
        <taxon>Methanobacteriati</taxon>
        <taxon>Methanobacteriota</taxon>
        <taxon>Stenosarchaea group</taxon>
        <taxon>Halobacteria</taxon>
        <taxon>Halobacteriales</taxon>
        <taxon>Natronomonadaceae</taxon>
        <taxon>Halomarina</taxon>
    </lineage>
</organism>
<sequence length="148" mass="15281">MPLESVLLAIGQGDADRTDALARTVADVAGPAGATVTLAHVFTEAEFAAVTEQLAYDPDGPIDADEVASRHATVRELTSALDDADVEYVIRGAVGPHGERIVALARGTDADLVVVGGRKRTPAGKAVFGSTAQEVMLNSPCPVTFVRA</sequence>